<dbReference type="InParanoid" id="A0A1E1K1I0"/>
<evidence type="ECO:0000313" key="3">
    <source>
        <dbReference type="Proteomes" id="UP000178129"/>
    </source>
</evidence>
<proteinExistence type="predicted"/>
<dbReference type="Gene3D" id="2.60.40.180">
    <property type="entry name" value="Transthyretin/hydroxyisourate hydrolase domain"/>
    <property type="match status" value="1"/>
</dbReference>
<gene>
    <name evidence="2" type="ORF">RCO7_11442</name>
</gene>
<keyword evidence="3" id="KW-1185">Reference proteome</keyword>
<evidence type="ECO:0000259" key="1">
    <source>
        <dbReference type="Pfam" id="PF00576"/>
    </source>
</evidence>
<accession>A0A1E1K1I0</accession>
<dbReference type="PANTHER" id="PTHR10395">
    <property type="entry name" value="URICASE AND TRANSTHYRETIN-RELATED"/>
    <property type="match status" value="1"/>
</dbReference>
<dbReference type="InterPro" id="IPR023418">
    <property type="entry name" value="Thyroxine_BS"/>
</dbReference>
<name>A0A1E1K1I0_9HELO</name>
<dbReference type="EMBL" id="FJUW01000005">
    <property type="protein sequence ID" value="CZS91987.1"/>
    <property type="molecule type" value="Genomic_DNA"/>
</dbReference>
<dbReference type="PANTHER" id="PTHR10395:SF7">
    <property type="entry name" value="5-HYDROXYISOURATE HYDROLASE"/>
    <property type="match status" value="1"/>
</dbReference>
<dbReference type="SUPFAM" id="SSF49472">
    <property type="entry name" value="Transthyretin (synonym: prealbumin)"/>
    <property type="match status" value="1"/>
</dbReference>
<protein>
    <submittedName>
        <fullName evidence="2">Related to transthyretin-like protein pucM</fullName>
    </submittedName>
</protein>
<dbReference type="GO" id="GO:0006144">
    <property type="term" value="P:purine nucleobase metabolic process"/>
    <property type="evidence" value="ECO:0007669"/>
    <property type="project" value="TreeGrafter"/>
</dbReference>
<dbReference type="PROSITE" id="PS00768">
    <property type="entry name" value="TRANSTHYRETIN_1"/>
    <property type="match status" value="1"/>
</dbReference>
<dbReference type="InterPro" id="IPR036817">
    <property type="entry name" value="Transthyretin/HIU_hydrolase_sf"/>
</dbReference>
<dbReference type="AlphaFoldDB" id="A0A1E1K1I0"/>
<dbReference type="STRING" id="914237.A0A1E1K1I0"/>
<evidence type="ECO:0000313" key="2">
    <source>
        <dbReference type="EMBL" id="CZS91987.1"/>
    </source>
</evidence>
<comment type="caution">
    <text evidence="2">The sequence shown here is derived from an EMBL/GenBank/DDBJ whole genome shotgun (WGS) entry which is preliminary data.</text>
</comment>
<dbReference type="Proteomes" id="UP000178129">
    <property type="component" value="Unassembled WGS sequence"/>
</dbReference>
<organism evidence="2 3">
    <name type="scientific">Rhynchosporium graminicola</name>
    <dbReference type="NCBI Taxonomy" id="2792576"/>
    <lineage>
        <taxon>Eukaryota</taxon>
        <taxon>Fungi</taxon>
        <taxon>Dikarya</taxon>
        <taxon>Ascomycota</taxon>
        <taxon>Pezizomycotina</taxon>
        <taxon>Leotiomycetes</taxon>
        <taxon>Helotiales</taxon>
        <taxon>Ploettnerulaceae</taxon>
        <taxon>Rhynchosporium</taxon>
    </lineage>
</organism>
<dbReference type="InterPro" id="IPR023416">
    <property type="entry name" value="Transthyretin/HIU_hydrolase_d"/>
</dbReference>
<feature type="domain" description="Transthyretin/hydroxyisourate hydrolase" evidence="1">
    <location>
        <begin position="11"/>
        <end position="153"/>
    </location>
</feature>
<dbReference type="Pfam" id="PF00576">
    <property type="entry name" value="Transthyretin"/>
    <property type="match status" value="1"/>
</dbReference>
<reference evidence="3" key="1">
    <citation type="submission" date="2016-03" db="EMBL/GenBank/DDBJ databases">
        <authorList>
            <person name="Ploux O."/>
        </authorList>
    </citation>
    <scope>NUCLEOTIDE SEQUENCE [LARGE SCALE GENOMIC DNA]</scope>
    <source>
        <strain evidence="3">UK7</strain>
    </source>
</reference>
<sequence length="154" mass="16551">MSTTAPARPPITCHVLDTTTGRPASSLSITLTCTSVPDIEFTGTTNHDGRITAWSNTLGPKGDKGSYVREKAVEKGGVSEALRAMIDEQGADSGDASRPAGSSLWKLRFDTGAHYGIENTFFPVVELSFLVNKEEHFHVPLLLGPHSFTTYRGS</sequence>